<evidence type="ECO:0000313" key="2">
    <source>
        <dbReference type="EMBL" id="NOJ76662.1"/>
    </source>
</evidence>
<proteinExistence type="predicted"/>
<organism evidence="2 3">
    <name type="scientific">Empedobacter stercoris</name>
    <dbReference type="NCBI Taxonomy" id="1628248"/>
    <lineage>
        <taxon>Bacteria</taxon>
        <taxon>Pseudomonadati</taxon>
        <taxon>Bacteroidota</taxon>
        <taxon>Flavobacteriia</taxon>
        <taxon>Flavobacteriales</taxon>
        <taxon>Weeksellaceae</taxon>
        <taxon>Empedobacter</taxon>
    </lineage>
</organism>
<dbReference type="EMBL" id="JABFOQ010000045">
    <property type="protein sequence ID" value="NOJ76662.1"/>
    <property type="molecule type" value="Genomic_DNA"/>
</dbReference>
<reference evidence="2 3" key="1">
    <citation type="submission" date="2020-05" db="EMBL/GenBank/DDBJ databases">
        <title>Tigecycline resistant gene in Empedobacter stercoris.</title>
        <authorList>
            <person name="Chen Y."/>
            <person name="Cheng Y."/>
            <person name="Zhou K."/>
        </authorList>
    </citation>
    <scope>NUCLEOTIDE SEQUENCE [LARGE SCALE GENOMIC DNA]</scope>
    <source>
        <strain evidence="2 3">ES202</strain>
    </source>
</reference>
<protein>
    <recommendedName>
        <fullName evidence="4">DUF3887 domain-containing protein</fullName>
    </recommendedName>
</protein>
<name>A0ABX1WPY3_9FLAO</name>
<dbReference type="RefSeq" id="WP_171623952.1">
    <property type="nucleotide sequence ID" value="NZ_CP053698.1"/>
</dbReference>
<accession>A0ABX1WPY3</accession>
<gene>
    <name evidence="2" type="ORF">HMH06_12640</name>
</gene>
<feature type="signal peptide" evidence="1">
    <location>
        <begin position="1"/>
        <end position="18"/>
    </location>
</feature>
<evidence type="ECO:0008006" key="4">
    <source>
        <dbReference type="Google" id="ProtNLM"/>
    </source>
</evidence>
<evidence type="ECO:0000256" key="1">
    <source>
        <dbReference type="SAM" id="SignalP"/>
    </source>
</evidence>
<sequence length="141" mass="16574">MKKIISFIIFLTYNYSFAQDIPSPATPNKENEQIIDKILINTEYENFLKEYVYSKIDKSEIAANWTSEYKKRILSSVKLKYFEFSLKNQLAFASKEELDKLNSGFKIYNENNNQKLVFINAIILNNLEIFAESIIEGKYIE</sequence>
<keyword evidence="3" id="KW-1185">Reference proteome</keyword>
<keyword evidence="1" id="KW-0732">Signal</keyword>
<evidence type="ECO:0000313" key="3">
    <source>
        <dbReference type="Proteomes" id="UP000580344"/>
    </source>
</evidence>
<feature type="chain" id="PRO_5046246634" description="DUF3887 domain-containing protein" evidence="1">
    <location>
        <begin position="19"/>
        <end position="141"/>
    </location>
</feature>
<dbReference type="Proteomes" id="UP000580344">
    <property type="component" value="Unassembled WGS sequence"/>
</dbReference>
<comment type="caution">
    <text evidence="2">The sequence shown here is derived from an EMBL/GenBank/DDBJ whole genome shotgun (WGS) entry which is preliminary data.</text>
</comment>